<evidence type="ECO:0000313" key="2">
    <source>
        <dbReference type="Proteomes" id="UP000198960"/>
    </source>
</evidence>
<dbReference type="EMBL" id="FOEE01000002">
    <property type="protein sequence ID" value="SEO60166.1"/>
    <property type="molecule type" value="Genomic_DNA"/>
</dbReference>
<dbReference type="Proteomes" id="UP000198960">
    <property type="component" value="Unassembled WGS sequence"/>
</dbReference>
<dbReference type="RefSeq" id="WP_091940619.1">
    <property type="nucleotide sequence ID" value="NZ_FOEE01000002.1"/>
</dbReference>
<name>A0A1H8R1C7_9ACTN</name>
<keyword evidence="2" id="KW-1185">Reference proteome</keyword>
<reference evidence="2" key="1">
    <citation type="submission" date="2016-10" db="EMBL/GenBank/DDBJ databases">
        <authorList>
            <person name="Varghese N."/>
            <person name="Submissions S."/>
        </authorList>
    </citation>
    <scope>NUCLEOTIDE SEQUENCE [LARGE SCALE GENOMIC DNA]</scope>
    <source>
        <strain evidence="2">DSM 45413</strain>
    </source>
</reference>
<evidence type="ECO:0008006" key="3">
    <source>
        <dbReference type="Google" id="ProtNLM"/>
    </source>
</evidence>
<dbReference type="AlphaFoldDB" id="A0A1H8R1C7"/>
<sequence>MEVGWEERRGDVVLVVRGLPAGAAARVYPADVLGDDRTAPRQPMAGRWEAAGTGAVFAPRFPFLPGTEYAVLAGDGEPAVLRRPPAPGPRQATVVAVEPALDVVPRNLLRFSVRFSHPMSEGWALRAVRLERVADGAVVPGAFLDADPELWDADRRRLTLLLDPARLKRGLAPHREAGYPLVEGDEVRLVVDEDFRDAGGRGLLGPAAATFRVGPDLRGRVRPDAWTVSAPPAGTRAPLRIRFDRPLDRSLADRCLRVADRPGAGTTAPDGRGWSFVPDRPWTPGPVPIAVDPALEDVAGNSVARVFDRDLTVASDDPLDPADAVVLTAPVAAGDSYAARHER</sequence>
<dbReference type="STRING" id="673521.SAMN05660991_00936"/>
<protein>
    <recommendedName>
        <fullName evidence="3">SbsA Ig-like domain-containing protein</fullName>
    </recommendedName>
</protein>
<organism evidence="1 2">
    <name type="scientific">Trujillonella endophytica</name>
    <dbReference type="NCBI Taxonomy" id="673521"/>
    <lineage>
        <taxon>Bacteria</taxon>
        <taxon>Bacillati</taxon>
        <taxon>Actinomycetota</taxon>
        <taxon>Actinomycetes</taxon>
        <taxon>Geodermatophilales</taxon>
        <taxon>Geodermatophilaceae</taxon>
        <taxon>Trujillonella</taxon>
    </lineage>
</organism>
<gene>
    <name evidence="1" type="ORF">SAMN05660991_00936</name>
</gene>
<accession>A0A1H8R1C7</accession>
<evidence type="ECO:0000313" key="1">
    <source>
        <dbReference type="EMBL" id="SEO60166.1"/>
    </source>
</evidence>
<dbReference type="OrthoDB" id="246488at2"/>
<proteinExistence type="predicted"/>